<dbReference type="AlphaFoldDB" id="A0A4Q0VNM5"/>
<evidence type="ECO:0000313" key="1">
    <source>
        <dbReference type="EMBL" id="RXI96606.1"/>
    </source>
</evidence>
<gene>
    <name evidence="1" type="ORF">DS745_23180</name>
</gene>
<dbReference type="Proteomes" id="UP000290649">
    <property type="component" value="Unassembled WGS sequence"/>
</dbReference>
<reference evidence="1 2" key="1">
    <citation type="journal article" date="2019" name="Int. J. Syst. Evol. Microbiol.">
        <title>Anaerobacillus alkaliphilus sp. nov., a novel alkaliphilic and moderately halophilic bacterium.</title>
        <authorList>
            <person name="Borsodi A.K."/>
            <person name="Aszalos J.M."/>
            <person name="Bihari P."/>
            <person name="Nagy I."/>
            <person name="Schumann P."/>
            <person name="Sproer C."/>
            <person name="Kovacs A.L."/>
            <person name="Boka K."/>
            <person name="Dobosy P."/>
            <person name="Ovari M."/>
            <person name="Szili-Kovacs T."/>
            <person name="Toth E."/>
        </authorList>
    </citation>
    <scope>NUCLEOTIDE SEQUENCE [LARGE SCALE GENOMIC DNA]</scope>
    <source>
        <strain evidence="1 2">B16-10</strain>
    </source>
</reference>
<dbReference type="RefSeq" id="WP_129080578.1">
    <property type="nucleotide sequence ID" value="NZ_QOUX01000047.1"/>
</dbReference>
<name>A0A4Q0VNM5_9BACI</name>
<sequence>MKTKKVPKSVFILTAILVILVLLPFILPNKSLEALKALETNVIEPHLNTIFNKNYEIVSINVDRYQDTEDTRTYEVILNEEFSLGHNADYTHLNSSYLLVIKDNKEVVSFTRR</sequence>
<accession>A0A4Q0VNM5</accession>
<dbReference type="OrthoDB" id="2972942at2"/>
<dbReference type="EMBL" id="QOUX01000047">
    <property type="protein sequence ID" value="RXI96606.1"/>
    <property type="molecule type" value="Genomic_DNA"/>
</dbReference>
<proteinExistence type="predicted"/>
<protein>
    <recommendedName>
        <fullName evidence="3">DUF3139 domain-containing protein</fullName>
    </recommendedName>
</protein>
<comment type="caution">
    <text evidence="1">The sequence shown here is derived from an EMBL/GenBank/DDBJ whole genome shotgun (WGS) entry which is preliminary data.</text>
</comment>
<evidence type="ECO:0000313" key="2">
    <source>
        <dbReference type="Proteomes" id="UP000290649"/>
    </source>
</evidence>
<evidence type="ECO:0008006" key="3">
    <source>
        <dbReference type="Google" id="ProtNLM"/>
    </source>
</evidence>
<organism evidence="1 2">
    <name type="scientific">Anaerobacillus alkaliphilus</name>
    <dbReference type="NCBI Taxonomy" id="1548597"/>
    <lineage>
        <taxon>Bacteria</taxon>
        <taxon>Bacillati</taxon>
        <taxon>Bacillota</taxon>
        <taxon>Bacilli</taxon>
        <taxon>Bacillales</taxon>
        <taxon>Bacillaceae</taxon>
        <taxon>Anaerobacillus</taxon>
    </lineage>
</organism>
<keyword evidence="2" id="KW-1185">Reference proteome</keyword>